<keyword evidence="2" id="KW-0812">Transmembrane</keyword>
<evidence type="ECO:0000259" key="3">
    <source>
        <dbReference type="Pfam" id="PF02517"/>
    </source>
</evidence>
<feature type="region of interest" description="Disordered" evidence="1">
    <location>
        <begin position="1"/>
        <end position="21"/>
    </location>
</feature>
<dbReference type="RefSeq" id="WP_260594494.1">
    <property type="nucleotide sequence ID" value="NZ_CP104003.1"/>
</dbReference>
<keyword evidence="5" id="KW-1185">Reference proteome</keyword>
<dbReference type="PANTHER" id="PTHR36435:SF1">
    <property type="entry name" value="CAAX AMINO TERMINAL PROTEASE FAMILY PROTEIN"/>
    <property type="match status" value="1"/>
</dbReference>
<dbReference type="InterPro" id="IPR003675">
    <property type="entry name" value="Rce1/LyrA-like_dom"/>
</dbReference>
<feature type="transmembrane region" description="Helical" evidence="2">
    <location>
        <begin position="208"/>
        <end position="226"/>
    </location>
</feature>
<proteinExistence type="predicted"/>
<feature type="transmembrane region" description="Helical" evidence="2">
    <location>
        <begin position="105"/>
        <end position="127"/>
    </location>
</feature>
<dbReference type="GO" id="GO:0008237">
    <property type="term" value="F:metallopeptidase activity"/>
    <property type="evidence" value="ECO:0007669"/>
    <property type="project" value="UniProtKB-KW"/>
</dbReference>
<feature type="transmembrane region" description="Helical" evidence="2">
    <location>
        <begin position="30"/>
        <end position="53"/>
    </location>
</feature>
<evidence type="ECO:0000256" key="1">
    <source>
        <dbReference type="SAM" id="MobiDB-lite"/>
    </source>
</evidence>
<dbReference type="GeneID" id="74941496"/>
<keyword evidence="2" id="KW-1133">Transmembrane helix</keyword>
<feature type="transmembrane region" description="Helical" evidence="2">
    <location>
        <begin position="65"/>
        <end position="84"/>
    </location>
</feature>
<dbReference type="EMBL" id="CP104003">
    <property type="protein sequence ID" value="UWM55394.1"/>
    <property type="molecule type" value="Genomic_DNA"/>
</dbReference>
<keyword evidence="4" id="KW-0378">Hydrolase</keyword>
<dbReference type="Proteomes" id="UP001057580">
    <property type="component" value="Chromosome"/>
</dbReference>
<dbReference type="GO" id="GO:0080120">
    <property type="term" value="P:CAAX-box protein maturation"/>
    <property type="evidence" value="ECO:0007669"/>
    <property type="project" value="UniProtKB-ARBA"/>
</dbReference>
<evidence type="ECO:0000256" key="2">
    <source>
        <dbReference type="SAM" id="Phobius"/>
    </source>
</evidence>
<feature type="domain" description="CAAX prenyl protease 2/Lysostaphin resistance protein A-like" evidence="3">
    <location>
        <begin position="148"/>
        <end position="244"/>
    </location>
</feature>
<keyword evidence="2" id="KW-0472">Membrane</keyword>
<dbReference type="Pfam" id="PF02517">
    <property type="entry name" value="Rce1-like"/>
    <property type="match status" value="1"/>
</dbReference>
<gene>
    <name evidence="4" type="ORF">N0B31_03700</name>
</gene>
<keyword evidence="4" id="KW-0482">Metalloprotease</keyword>
<dbReference type="PANTHER" id="PTHR36435">
    <property type="entry name" value="SLR1288 PROTEIN"/>
    <property type="match status" value="1"/>
</dbReference>
<feature type="transmembrane region" description="Helical" evidence="2">
    <location>
        <begin position="147"/>
        <end position="168"/>
    </location>
</feature>
<evidence type="ECO:0000313" key="4">
    <source>
        <dbReference type="EMBL" id="UWM55394.1"/>
    </source>
</evidence>
<accession>A0A9E7R429</accession>
<dbReference type="KEGG" id="ssai:N0B31_03700"/>
<dbReference type="GO" id="GO:0004175">
    <property type="term" value="F:endopeptidase activity"/>
    <property type="evidence" value="ECO:0007669"/>
    <property type="project" value="UniProtKB-ARBA"/>
</dbReference>
<dbReference type="InterPro" id="IPR052710">
    <property type="entry name" value="CAAX_protease"/>
</dbReference>
<dbReference type="AlphaFoldDB" id="A0A9E7R429"/>
<feature type="transmembrane region" description="Helical" evidence="2">
    <location>
        <begin position="180"/>
        <end position="202"/>
    </location>
</feature>
<evidence type="ECO:0000313" key="5">
    <source>
        <dbReference type="Proteomes" id="UP001057580"/>
    </source>
</evidence>
<sequence>MSSVSDTRYGPELPGDDAGRARTGRGRVRALFVAVLLTAVGLGAGTLLGAVPVVVEVVRSGTAEFGVGLLVTSLVFTMLGYALVGGLYARRYLRVEVRVPTRRDLLWTVAGLFGTLAAITILGLAAFSLGLQGAPNSVGVAGQEAPVFLLAVAVLSILLVGPAEELLFRGAIQGRLRESFGPVGAILGASILFGSIHLVAVVGTLGESLVSVGLITVVSLVLGYVYERTRNVVVPALVHGFYNATLLTLSYLAL</sequence>
<protein>
    <submittedName>
        <fullName evidence="4">CPBP family intramembrane metalloprotease</fullName>
    </submittedName>
</protein>
<feature type="transmembrane region" description="Helical" evidence="2">
    <location>
        <begin position="233"/>
        <end position="253"/>
    </location>
</feature>
<name>A0A9E7R429_9EURY</name>
<reference evidence="4" key="1">
    <citation type="submission" date="2022-09" db="EMBL/GenBank/DDBJ databases">
        <title>Diverse halophilic archaea isolated from saline environments.</title>
        <authorList>
            <person name="Cui H.-L."/>
        </authorList>
    </citation>
    <scope>NUCLEOTIDE SEQUENCE</scope>
    <source>
        <strain evidence="4">ZS-35-S2</strain>
    </source>
</reference>
<organism evidence="4 5">
    <name type="scientific">Salinirubellus salinus</name>
    <dbReference type="NCBI Taxonomy" id="1364945"/>
    <lineage>
        <taxon>Archaea</taxon>
        <taxon>Methanobacteriati</taxon>
        <taxon>Methanobacteriota</taxon>
        <taxon>Stenosarchaea group</taxon>
        <taxon>Halobacteria</taxon>
        <taxon>Halobacteriales</taxon>
        <taxon>Natronomonadaceae</taxon>
        <taxon>Salinirubellus</taxon>
    </lineage>
</organism>
<keyword evidence="4" id="KW-0645">Protease</keyword>